<name>A0ABR5Z1W8_9GAMM</name>
<feature type="chain" id="PRO_5045753378" description="Secreted protein" evidence="1">
    <location>
        <begin position="25"/>
        <end position="70"/>
    </location>
</feature>
<keyword evidence="3" id="KW-1185">Reference proteome</keyword>
<reference evidence="2 3" key="1">
    <citation type="submission" date="2020-02" db="EMBL/GenBank/DDBJ databases">
        <title>Synteny-based analysis reveals conserved mechanism for high triclosan tolerance in Pseudomonas, as well as instances of horizontal transfer.</title>
        <authorList>
            <person name="Mcfarland A.G."/>
            <person name="Bertucci H.K."/>
            <person name="Litmann E."/>
            <person name="Shen J."/>
            <person name="Huttenhower C."/>
            <person name="Hartmann E.M."/>
        </authorList>
    </citation>
    <scope>NUCLEOTIDE SEQUENCE [LARGE SCALE GENOMIC DNA]</scope>
    <source>
        <strain evidence="2 3">115A1</strain>
    </source>
</reference>
<evidence type="ECO:0000313" key="2">
    <source>
        <dbReference type="EMBL" id="MBA1274193.1"/>
    </source>
</evidence>
<dbReference type="EMBL" id="JAAMRF010000006">
    <property type="protein sequence ID" value="MBA1274193.1"/>
    <property type="molecule type" value="Genomic_DNA"/>
</dbReference>
<gene>
    <name evidence="2" type="ORF">G7026_12580</name>
</gene>
<comment type="caution">
    <text evidence="2">The sequence shown here is derived from an EMBL/GenBank/DDBJ whole genome shotgun (WGS) entry which is preliminary data.</text>
</comment>
<keyword evidence="1" id="KW-0732">Signal</keyword>
<evidence type="ECO:0008006" key="4">
    <source>
        <dbReference type="Google" id="ProtNLM"/>
    </source>
</evidence>
<dbReference type="Proteomes" id="UP000786387">
    <property type="component" value="Unassembled WGS sequence"/>
</dbReference>
<protein>
    <recommendedName>
        <fullName evidence="4">Secreted protein</fullName>
    </recommendedName>
</protein>
<evidence type="ECO:0000256" key="1">
    <source>
        <dbReference type="SAM" id="SignalP"/>
    </source>
</evidence>
<evidence type="ECO:0000313" key="3">
    <source>
        <dbReference type="Proteomes" id="UP000786387"/>
    </source>
</evidence>
<feature type="signal peptide" evidence="1">
    <location>
        <begin position="1"/>
        <end position="24"/>
    </location>
</feature>
<dbReference type="RefSeq" id="WP_181071258.1">
    <property type="nucleotide sequence ID" value="NZ_JAAMRF010000006.1"/>
</dbReference>
<sequence>MSKRRLAAALMLVVASLAPDTAVACACMPRSDTAMAFSEADAVVAVRARHVEAIGTGDAAAADQQVIWTC</sequence>
<proteinExistence type="predicted"/>
<accession>A0ABR5Z1W8</accession>
<organism evidence="2 3">
    <name type="scientific">Stutzerimonas azotifigens</name>
    <dbReference type="NCBI Taxonomy" id="291995"/>
    <lineage>
        <taxon>Bacteria</taxon>
        <taxon>Pseudomonadati</taxon>
        <taxon>Pseudomonadota</taxon>
        <taxon>Gammaproteobacteria</taxon>
        <taxon>Pseudomonadales</taxon>
        <taxon>Pseudomonadaceae</taxon>
        <taxon>Stutzerimonas</taxon>
    </lineage>
</organism>